<accession>A0ACC3DCD2</accession>
<organism evidence="1 2">
    <name type="scientific">Coniosporium uncinatum</name>
    <dbReference type="NCBI Taxonomy" id="93489"/>
    <lineage>
        <taxon>Eukaryota</taxon>
        <taxon>Fungi</taxon>
        <taxon>Dikarya</taxon>
        <taxon>Ascomycota</taxon>
        <taxon>Pezizomycotina</taxon>
        <taxon>Dothideomycetes</taxon>
        <taxon>Dothideomycetes incertae sedis</taxon>
        <taxon>Coniosporium</taxon>
    </lineage>
</organism>
<gene>
    <name evidence="1" type="ORF">LTS18_006414</name>
</gene>
<evidence type="ECO:0000313" key="2">
    <source>
        <dbReference type="Proteomes" id="UP001186974"/>
    </source>
</evidence>
<evidence type="ECO:0000313" key="1">
    <source>
        <dbReference type="EMBL" id="KAK3065205.1"/>
    </source>
</evidence>
<reference evidence="1" key="1">
    <citation type="submission" date="2024-09" db="EMBL/GenBank/DDBJ databases">
        <title>Black Yeasts Isolated from many extreme environments.</title>
        <authorList>
            <person name="Coleine C."/>
            <person name="Stajich J.E."/>
            <person name="Selbmann L."/>
        </authorList>
    </citation>
    <scope>NUCLEOTIDE SEQUENCE</scope>
    <source>
        <strain evidence="1">CCFEE 5737</strain>
    </source>
</reference>
<keyword evidence="2" id="KW-1185">Reference proteome</keyword>
<dbReference type="EMBL" id="JAWDJW010006349">
    <property type="protein sequence ID" value="KAK3065205.1"/>
    <property type="molecule type" value="Genomic_DNA"/>
</dbReference>
<dbReference type="Proteomes" id="UP001186974">
    <property type="component" value="Unassembled WGS sequence"/>
</dbReference>
<proteinExistence type="predicted"/>
<feature type="non-terminal residue" evidence="1">
    <location>
        <position position="1"/>
    </location>
</feature>
<sequence>RDDARASVSQQQHVPDLTTTTTITTIRMADPRPKQPFRPPPVSQPFRAQIPSNLLTHGAGVAIFHLRTSRVVVCHHSRDRYYFLPKGRKDIGESLAEASVREGFEESGVRCRLLPLGIGTRQTVPVSWGADGKGKAEGEGEGEGQGRGSGRGKGGRWNSEAVWTEILPHGRRGWYLLSWFVGETVPPEDERTLSCSSSSSSSSAAAGSGVELGRAAAVVAGPADDDDDVKVRPPSYRPPPPFPIDMTLAERIALEPADYVPVRHEGTGVDEEEACYESFFMDVERAMEVLGGARGSVQADVVRVGWEGIVKRMEMERGEEEESRRRTRRRGSGVSGEEGGEDGEERGGDSEGRCGGCLSEVWES</sequence>
<comment type="caution">
    <text evidence="1">The sequence shown here is derived from an EMBL/GenBank/DDBJ whole genome shotgun (WGS) entry which is preliminary data.</text>
</comment>
<protein>
    <submittedName>
        <fullName evidence="1">Uncharacterized protein</fullName>
    </submittedName>
</protein>
<name>A0ACC3DCD2_9PEZI</name>